<dbReference type="EMBL" id="BKCJ011082942">
    <property type="protein sequence ID" value="GFC82131.1"/>
    <property type="molecule type" value="Genomic_DNA"/>
</dbReference>
<evidence type="ECO:0000313" key="1">
    <source>
        <dbReference type="EMBL" id="GFC82131.1"/>
    </source>
</evidence>
<sequence length="96" mass="10329">MGSNQKKKQELSGVYVTPTDLNLNIGIKENECAFSYIPAKDLNSPTDSYTTVHVHTISSSLDGTNRKQTNERLDVELSSVANGGVKDGSATKNGIE</sequence>
<dbReference type="AlphaFoldDB" id="A0A699RHM8"/>
<reference evidence="1" key="1">
    <citation type="journal article" date="2019" name="Sci. Rep.">
        <title>Draft genome of Tanacetum cinerariifolium, the natural source of mosquito coil.</title>
        <authorList>
            <person name="Yamashiro T."/>
            <person name="Shiraishi A."/>
            <person name="Satake H."/>
            <person name="Nakayama K."/>
        </authorList>
    </citation>
    <scope>NUCLEOTIDE SEQUENCE</scope>
</reference>
<name>A0A699RHM8_TANCI</name>
<accession>A0A699RHM8</accession>
<feature type="non-terminal residue" evidence="1">
    <location>
        <position position="96"/>
    </location>
</feature>
<comment type="caution">
    <text evidence="1">The sequence shown here is derived from an EMBL/GenBank/DDBJ whole genome shotgun (WGS) entry which is preliminary data.</text>
</comment>
<protein>
    <submittedName>
        <fullName evidence="1">Uncharacterized protein</fullName>
    </submittedName>
</protein>
<organism evidence="1">
    <name type="scientific">Tanacetum cinerariifolium</name>
    <name type="common">Dalmatian daisy</name>
    <name type="synonym">Chrysanthemum cinerariifolium</name>
    <dbReference type="NCBI Taxonomy" id="118510"/>
    <lineage>
        <taxon>Eukaryota</taxon>
        <taxon>Viridiplantae</taxon>
        <taxon>Streptophyta</taxon>
        <taxon>Embryophyta</taxon>
        <taxon>Tracheophyta</taxon>
        <taxon>Spermatophyta</taxon>
        <taxon>Magnoliopsida</taxon>
        <taxon>eudicotyledons</taxon>
        <taxon>Gunneridae</taxon>
        <taxon>Pentapetalae</taxon>
        <taxon>asterids</taxon>
        <taxon>campanulids</taxon>
        <taxon>Asterales</taxon>
        <taxon>Asteraceae</taxon>
        <taxon>Asteroideae</taxon>
        <taxon>Anthemideae</taxon>
        <taxon>Anthemidinae</taxon>
        <taxon>Tanacetum</taxon>
    </lineage>
</organism>
<gene>
    <name evidence="1" type="ORF">Tci_854101</name>
</gene>
<proteinExistence type="predicted"/>